<dbReference type="Gene3D" id="3.30.420.270">
    <property type="match status" value="1"/>
</dbReference>
<comment type="subcellular location">
    <subcellularLocation>
        <location evidence="1">Cell membrane</location>
        <topology evidence="1">Single-pass membrane protein</topology>
    </subcellularLocation>
    <subcellularLocation>
        <location evidence="7">Cell membrane</location>
        <topology evidence="7">Single-pass type II membrane protein</topology>
    </subcellularLocation>
</comment>
<sequence>MRLSEDNDIKSSSVNILPMIDVIFAILAFFIISTLYLTSSEGLLVNLPEAVTATPQTQVNVTLTITAEGDLFLEDEAVVLEDLAGEVRSLSPNAPISVTVRADRATPHGTVVTAMDKLRTIENVRLSIATTQP</sequence>
<protein>
    <submittedName>
        <fullName evidence="9">Biopolymer transporter ExbD</fullName>
    </submittedName>
</protein>
<comment type="similarity">
    <text evidence="2 7">Belongs to the ExbD/TolR family.</text>
</comment>
<reference evidence="10" key="1">
    <citation type="submission" date="2018-04" db="EMBL/GenBank/DDBJ databases">
        <authorList>
            <person name="Cornet L."/>
        </authorList>
    </citation>
    <scope>NUCLEOTIDE SEQUENCE [LARGE SCALE GENOMIC DNA]</scope>
</reference>
<dbReference type="Proteomes" id="UP000249354">
    <property type="component" value="Unassembled WGS sequence"/>
</dbReference>
<dbReference type="GO" id="GO:0015031">
    <property type="term" value="P:protein transport"/>
    <property type="evidence" value="ECO:0007669"/>
    <property type="project" value="UniProtKB-KW"/>
</dbReference>
<dbReference type="PANTHER" id="PTHR30558">
    <property type="entry name" value="EXBD MEMBRANE COMPONENT OF PMF-DRIVEN MACROMOLECULE IMPORT SYSTEM"/>
    <property type="match status" value="1"/>
</dbReference>
<keyword evidence="4 7" id="KW-0812">Transmembrane</keyword>
<evidence type="ECO:0000313" key="9">
    <source>
        <dbReference type="EMBL" id="PZO15111.1"/>
    </source>
</evidence>
<keyword evidence="3" id="KW-1003">Cell membrane</keyword>
<evidence type="ECO:0000256" key="2">
    <source>
        <dbReference type="ARBA" id="ARBA00005811"/>
    </source>
</evidence>
<dbReference type="PANTHER" id="PTHR30558:SF3">
    <property type="entry name" value="BIOPOLYMER TRANSPORT PROTEIN EXBD-RELATED"/>
    <property type="match status" value="1"/>
</dbReference>
<dbReference type="AlphaFoldDB" id="A0A2W4VS25"/>
<evidence type="ECO:0000313" key="10">
    <source>
        <dbReference type="Proteomes" id="UP000249354"/>
    </source>
</evidence>
<dbReference type="EMBL" id="QBMC01000098">
    <property type="protein sequence ID" value="PZO15111.1"/>
    <property type="molecule type" value="Genomic_DNA"/>
</dbReference>
<comment type="caution">
    <text evidence="9">The sequence shown here is derived from an EMBL/GenBank/DDBJ whole genome shotgun (WGS) entry which is preliminary data.</text>
</comment>
<reference evidence="9 10" key="2">
    <citation type="submission" date="2018-06" db="EMBL/GenBank/DDBJ databases">
        <title>Metagenomic assembly of (sub)arctic Cyanobacteria and their associated microbiome from non-axenic cultures.</title>
        <authorList>
            <person name="Baurain D."/>
        </authorList>
    </citation>
    <scope>NUCLEOTIDE SEQUENCE [LARGE SCALE GENOMIC DNA]</scope>
    <source>
        <strain evidence="9">ULC129bin1</strain>
    </source>
</reference>
<dbReference type="GO" id="GO:0005886">
    <property type="term" value="C:plasma membrane"/>
    <property type="evidence" value="ECO:0007669"/>
    <property type="project" value="UniProtKB-SubCell"/>
</dbReference>
<keyword evidence="6 8" id="KW-0472">Membrane</keyword>
<name>A0A2W4VS25_9CYAN</name>
<dbReference type="InterPro" id="IPR003400">
    <property type="entry name" value="ExbD"/>
</dbReference>
<accession>A0A2W4VS25</accession>
<keyword evidence="7" id="KW-0653">Protein transport</keyword>
<evidence type="ECO:0000256" key="1">
    <source>
        <dbReference type="ARBA" id="ARBA00004162"/>
    </source>
</evidence>
<evidence type="ECO:0000256" key="3">
    <source>
        <dbReference type="ARBA" id="ARBA00022475"/>
    </source>
</evidence>
<evidence type="ECO:0000256" key="6">
    <source>
        <dbReference type="ARBA" id="ARBA00023136"/>
    </source>
</evidence>
<evidence type="ECO:0000256" key="4">
    <source>
        <dbReference type="ARBA" id="ARBA00022692"/>
    </source>
</evidence>
<gene>
    <name evidence="9" type="ORF">DCF25_14075</name>
</gene>
<proteinExistence type="inferred from homology"/>
<organism evidence="9 10">
    <name type="scientific">Leptolyngbya foveolarum</name>
    <dbReference type="NCBI Taxonomy" id="47253"/>
    <lineage>
        <taxon>Bacteria</taxon>
        <taxon>Bacillati</taxon>
        <taxon>Cyanobacteriota</taxon>
        <taxon>Cyanophyceae</taxon>
        <taxon>Leptolyngbyales</taxon>
        <taxon>Leptolyngbyaceae</taxon>
        <taxon>Leptolyngbya group</taxon>
        <taxon>Leptolyngbya</taxon>
    </lineage>
</organism>
<evidence type="ECO:0000256" key="5">
    <source>
        <dbReference type="ARBA" id="ARBA00022989"/>
    </source>
</evidence>
<dbReference type="GO" id="GO:0022857">
    <property type="term" value="F:transmembrane transporter activity"/>
    <property type="evidence" value="ECO:0007669"/>
    <property type="project" value="InterPro"/>
</dbReference>
<keyword evidence="7" id="KW-0813">Transport</keyword>
<dbReference type="Pfam" id="PF02472">
    <property type="entry name" value="ExbD"/>
    <property type="match status" value="1"/>
</dbReference>
<keyword evidence="5 8" id="KW-1133">Transmembrane helix</keyword>
<evidence type="ECO:0000256" key="8">
    <source>
        <dbReference type="SAM" id="Phobius"/>
    </source>
</evidence>
<evidence type="ECO:0000256" key="7">
    <source>
        <dbReference type="RuleBase" id="RU003879"/>
    </source>
</evidence>
<feature type="transmembrane region" description="Helical" evidence="8">
    <location>
        <begin position="16"/>
        <end position="37"/>
    </location>
</feature>